<dbReference type="AlphaFoldDB" id="A0A8D2JV81"/>
<reference evidence="3" key="3">
    <citation type="submission" date="2025-09" db="UniProtKB">
        <authorList>
            <consortium name="Ensembl"/>
        </authorList>
    </citation>
    <scope>IDENTIFICATION</scope>
</reference>
<feature type="compositionally biased region" description="Basic and acidic residues" evidence="2">
    <location>
        <begin position="1"/>
        <end position="10"/>
    </location>
</feature>
<proteinExistence type="inferred from homology"/>
<dbReference type="Gene3D" id="1.20.5.1500">
    <property type="match status" value="1"/>
</dbReference>
<evidence type="ECO:0000313" key="3">
    <source>
        <dbReference type="Ensembl" id="ENSTGEP00000003410.1"/>
    </source>
</evidence>
<evidence type="ECO:0000256" key="2">
    <source>
        <dbReference type="SAM" id="MobiDB-lite"/>
    </source>
</evidence>
<accession>A0A8D2JV81</accession>
<dbReference type="InterPro" id="IPR002164">
    <property type="entry name" value="NAP_family"/>
</dbReference>
<dbReference type="FunFam" id="1.20.5.1500:FF:000001">
    <property type="entry name" value="Nucleosome assembly protein 1-like 1"/>
    <property type="match status" value="1"/>
</dbReference>
<reference evidence="3" key="2">
    <citation type="submission" date="2025-08" db="UniProtKB">
        <authorList>
            <consortium name="Ensembl"/>
        </authorList>
    </citation>
    <scope>IDENTIFICATION</scope>
</reference>
<dbReference type="Ensembl" id="ENSTGET00000004165.1">
    <property type="protein sequence ID" value="ENSTGEP00000003410.1"/>
    <property type="gene ID" value="ENSTGEG00000002896.1"/>
</dbReference>
<dbReference type="Proteomes" id="UP000694411">
    <property type="component" value="Chromosome X"/>
</dbReference>
<dbReference type="Pfam" id="PF00956">
    <property type="entry name" value="NAP"/>
    <property type="match status" value="1"/>
</dbReference>
<organism evidence="3 4">
    <name type="scientific">Theropithecus gelada</name>
    <name type="common">Gelada baboon</name>
    <dbReference type="NCBI Taxonomy" id="9565"/>
    <lineage>
        <taxon>Eukaryota</taxon>
        <taxon>Metazoa</taxon>
        <taxon>Chordata</taxon>
        <taxon>Craniata</taxon>
        <taxon>Vertebrata</taxon>
        <taxon>Euteleostomi</taxon>
        <taxon>Mammalia</taxon>
        <taxon>Eutheria</taxon>
        <taxon>Euarchontoglires</taxon>
        <taxon>Primates</taxon>
        <taxon>Haplorrhini</taxon>
        <taxon>Catarrhini</taxon>
        <taxon>Cercopithecidae</taxon>
        <taxon>Cercopithecinae</taxon>
        <taxon>Theropithecus</taxon>
    </lineage>
</organism>
<evidence type="ECO:0000313" key="4">
    <source>
        <dbReference type="Proteomes" id="UP000694411"/>
    </source>
</evidence>
<name>A0A8D2JV81_THEGE</name>
<reference evidence="3" key="1">
    <citation type="submission" date="2018-05" db="EMBL/GenBank/DDBJ databases">
        <title>Whole genome of Theropithecus gelada.</title>
        <authorList>
            <person name="Chiou K.L."/>
            <person name="Snyder-Mackler N."/>
        </authorList>
    </citation>
    <scope>NUCLEOTIDE SEQUENCE [LARGE SCALE GENOMIC DNA]</scope>
</reference>
<sequence>MEGFREHSTAGEKGPLPGAVAATASPQSLVEYSPDVDFIERQPLVVKYRVYTLKKLQTKCAVLEAKYLREFHSIERKFAAIYEPLLKKRRQITNALYERKRSVRDEVQGRGL</sequence>
<protein>
    <submittedName>
        <fullName evidence="3">Uncharacterized protein</fullName>
    </submittedName>
</protein>
<keyword evidence="4" id="KW-1185">Reference proteome</keyword>
<comment type="similarity">
    <text evidence="1">Belongs to the nucleosome assembly protein (NAP) family.</text>
</comment>
<dbReference type="SUPFAM" id="SSF143113">
    <property type="entry name" value="NAP-like"/>
    <property type="match status" value="1"/>
</dbReference>
<feature type="region of interest" description="Disordered" evidence="2">
    <location>
        <begin position="1"/>
        <end position="20"/>
    </location>
</feature>
<dbReference type="GO" id="GO:0005634">
    <property type="term" value="C:nucleus"/>
    <property type="evidence" value="ECO:0007669"/>
    <property type="project" value="InterPro"/>
</dbReference>
<dbReference type="GO" id="GO:0006334">
    <property type="term" value="P:nucleosome assembly"/>
    <property type="evidence" value="ECO:0007669"/>
    <property type="project" value="InterPro"/>
</dbReference>
<evidence type="ECO:0000256" key="1">
    <source>
        <dbReference type="ARBA" id="ARBA00009947"/>
    </source>
</evidence>
<dbReference type="InterPro" id="IPR037231">
    <property type="entry name" value="NAP-like_sf"/>
</dbReference>